<gene>
    <name evidence="2" type="ORF">C1A40_02115</name>
</gene>
<organism evidence="2 3">
    <name type="scientific">Pseudotamlana carrageenivorans</name>
    <dbReference type="NCBI Taxonomy" id="2069432"/>
    <lineage>
        <taxon>Bacteria</taxon>
        <taxon>Pseudomonadati</taxon>
        <taxon>Bacteroidota</taxon>
        <taxon>Flavobacteriia</taxon>
        <taxon>Flavobacteriales</taxon>
        <taxon>Flavobacteriaceae</taxon>
        <taxon>Pseudotamlana</taxon>
    </lineage>
</organism>
<protein>
    <submittedName>
        <fullName evidence="2">DUF4861 domain-containing protein</fullName>
    </submittedName>
</protein>
<dbReference type="InterPro" id="IPR032342">
    <property type="entry name" value="DUF4861"/>
</dbReference>
<keyword evidence="3" id="KW-1185">Reference proteome</keyword>
<dbReference type="Pfam" id="PF16153">
    <property type="entry name" value="DUF4861"/>
    <property type="match status" value="1"/>
</dbReference>
<reference evidence="3" key="1">
    <citation type="submission" date="2018-01" db="EMBL/GenBank/DDBJ databases">
        <title>Complete genome of Tamlana sp. UJ94.</title>
        <authorList>
            <person name="Jung J."/>
            <person name="Chung D."/>
            <person name="Bae S.S."/>
            <person name="Baek K."/>
        </authorList>
    </citation>
    <scope>NUCLEOTIDE SEQUENCE [LARGE SCALE GENOMIC DNA]</scope>
    <source>
        <strain evidence="3">UJ94</strain>
    </source>
</reference>
<dbReference type="RefSeq" id="WP_102994451.1">
    <property type="nucleotide sequence ID" value="NZ_CP025938.1"/>
</dbReference>
<dbReference type="KEGG" id="taj:C1A40_02115"/>
<dbReference type="AlphaFoldDB" id="A0A2I7SEK7"/>
<evidence type="ECO:0000313" key="3">
    <source>
        <dbReference type="Proteomes" id="UP000236592"/>
    </source>
</evidence>
<feature type="signal peptide" evidence="1">
    <location>
        <begin position="1"/>
        <end position="18"/>
    </location>
</feature>
<dbReference type="EMBL" id="CP025938">
    <property type="protein sequence ID" value="AUS04341.1"/>
    <property type="molecule type" value="Genomic_DNA"/>
</dbReference>
<sequence length="339" mass="37751">MKKLAILSIAFLSLYACKDNQTKTETSTAVEVVKENNKAPKTYAEISIAQGGKWVDGPRSHQEYSGSTSFKNVDELQVPEEHTDHTWYIRYEGPGWENSQVGYRLYLDWRNAIDIFGKKVDTMVLPEVGQDGFDSYHEASAWGQDILKAGKSMGIGGYGRIVADTIVHFQNVKDTHAAISNTDSESAITISYKDWKTGDDSIDLKSVLSIYPEDRFTKAELTPSKEIEGLCTGIVIAKGIPVTKKVGKKWAYIATYGVQTLASPPDNLGMALFYKLEEVAEQKEGQHDHLVIFKPTTKTVTYYFLGAWEQEPNGIKTEEAFIADLNNKLATLDQTDAIN</sequence>
<keyword evidence="1" id="KW-0732">Signal</keyword>
<accession>A0A2I7SEK7</accession>
<dbReference type="OrthoDB" id="846806at2"/>
<proteinExistence type="predicted"/>
<evidence type="ECO:0000256" key="1">
    <source>
        <dbReference type="SAM" id="SignalP"/>
    </source>
</evidence>
<feature type="chain" id="PRO_5014379648" evidence="1">
    <location>
        <begin position="19"/>
        <end position="339"/>
    </location>
</feature>
<dbReference type="Proteomes" id="UP000236592">
    <property type="component" value="Chromosome"/>
</dbReference>
<name>A0A2I7SEK7_9FLAO</name>
<evidence type="ECO:0000313" key="2">
    <source>
        <dbReference type="EMBL" id="AUS04341.1"/>
    </source>
</evidence>
<dbReference type="PROSITE" id="PS51257">
    <property type="entry name" value="PROKAR_LIPOPROTEIN"/>
    <property type="match status" value="1"/>
</dbReference>